<dbReference type="RefSeq" id="WP_009542354.1">
    <property type="nucleotide sequence ID" value="NZ_ANHY01000021.1"/>
</dbReference>
<evidence type="ECO:0000256" key="3">
    <source>
        <dbReference type="ARBA" id="ARBA00023163"/>
    </source>
</evidence>
<dbReference type="InterPro" id="IPR020449">
    <property type="entry name" value="Tscrpt_reg_AraC-type_HTH"/>
</dbReference>
<dbReference type="InterPro" id="IPR029062">
    <property type="entry name" value="Class_I_gatase-like"/>
</dbReference>
<evidence type="ECO:0000259" key="4">
    <source>
        <dbReference type="PROSITE" id="PS01124"/>
    </source>
</evidence>
<dbReference type="Proteomes" id="UP000009881">
    <property type="component" value="Unassembled WGS sequence"/>
</dbReference>
<protein>
    <submittedName>
        <fullName evidence="5">Transcriptional regulator, AraC family</fullName>
    </submittedName>
</protein>
<dbReference type="InterPro" id="IPR052158">
    <property type="entry name" value="INH-QAR"/>
</dbReference>
<dbReference type="Pfam" id="PF01965">
    <property type="entry name" value="DJ-1_PfpI"/>
    <property type="match status" value="1"/>
</dbReference>
<dbReference type="PROSITE" id="PS00041">
    <property type="entry name" value="HTH_ARAC_FAMILY_1"/>
    <property type="match status" value="1"/>
</dbReference>
<accession>K9GQL9</accession>
<dbReference type="Pfam" id="PF12833">
    <property type="entry name" value="HTH_18"/>
    <property type="match status" value="1"/>
</dbReference>
<dbReference type="InterPro" id="IPR002818">
    <property type="entry name" value="DJ-1/PfpI"/>
</dbReference>
<dbReference type="SMART" id="SM00342">
    <property type="entry name" value="HTH_ARAC"/>
    <property type="match status" value="1"/>
</dbReference>
<gene>
    <name evidence="5" type="ORF">C882_1958</name>
</gene>
<comment type="caution">
    <text evidence="5">The sequence shown here is derived from an EMBL/GenBank/DDBJ whole genome shotgun (WGS) entry which is preliminary data.</text>
</comment>
<keyword evidence="1" id="KW-0805">Transcription regulation</keyword>
<organism evidence="5 6">
    <name type="scientific">Caenispirillum salinarum AK4</name>
    <dbReference type="NCBI Taxonomy" id="1238182"/>
    <lineage>
        <taxon>Bacteria</taxon>
        <taxon>Pseudomonadati</taxon>
        <taxon>Pseudomonadota</taxon>
        <taxon>Alphaproteobacteria</taxon>
        <taxon>Rhodospirillales</taxon>
        <taxon>Novispirillaceae</taxon>
        <taxon>Caenispirillum</taxon>
    </lineage>
</organism>
<keyword evidence="2" id="KW-0238">DNA-binding</keyword>
<evidence type="ECO:0000313" key="5">
    <source>
        <dbReference type="EMBL" id="EKV27029.1"/>
    </source>
</evidence>
<dbReference type="OrthoDB" id="9793400at2"/>
<dbReference type="GO" id="GO:0043565">
    <property type="term" value="F:sequence-specific DNA binding"/>
    <property type="evidence" value="ECO:0007669"/>
    <property type="project" value="InterPro"/>
</dbReference>
<keyword evidence="3" id="KW-0804">Transcription</keyword>
<dbReference type="eggNOG" id="COG4977">
    <property type="taxonomic scope" value="Bacteria"/>
</dbReference>
<dbReference type="AlphaFoldDB" id="K9GQL9"/>
<evidence type="ECO:0000256" key="1">
    <source>
        <dbReference type="ARBA" id="ARBA00023015"/>
    </source>
</evidence>
<dbReference type="PROSITE" id="PS01124">
    <property type="entry name" value="HTH_ARAC_FAMILY_2"/>
    <property type="match status" value="1"/>
</dbReference>
<dbReference type="InterPro" id="IPR009057">
    <property type="entry name" value="Homeodomain-like_sf"/>
</dbReference>
<feature type="domain" description="HTH araC/xylS-type" evidence="4">
    <location>
        <begin position="223"/>
        <end position="321"/>
    </location>
</feature>
<dbReference type="CDD" id="cd03136">
    <property type="entry name" value="GATase1_AraC_ArgR_like"/>
    <property type="match status" value="1"/>
</dbReference>
<dbReference type="SUPFAM" id="SSF52317">
    <property type="entry name" value="Class I glutamine amidotransferase-like"/>
    <property type="match status" value="1"/>
</dbReference>
<dbReference type="PANTHER" id="PTHR43130">
    <property type="entry name" value="ARAC-FAMILY TRANSCRIPTIONAL REGULATOR"/>
    <property type="match status" value="1"/>
</dbReference>
<dbReference type="PATRIC" id="fig|1238182.3.peg.3912"/>
<proteinExistence type="predicted"/>
<dbReference type="Gene3D" id="1.10.10.60">
    <property type="entry name" value="Homeodomain-like"/>
    <property type="match status" value="2"/>
</dbReference>
<dbReference type="InterPro" id="IPR018062">
    <property type="entry name" value="HTH_AraC-typ_CS"/>
</dbReference>
<dbReference type="Gene3D" id="3.40.50.880">
    <property type="match status" value="1"/>
</dbReference>
<dbReference type="InterPro" id="IPR018060">
    <property type="entry name" value="HTH_AraC"/>
</dbReference>
<dbReference type="SUPFAM" id="SSF46689">
    <property type="entry name" value="Homeodomain-like"/>
    <property type="match status" value="2"/>
</dbReference>
<reference evidence="5 6" key="1">
    <citation type="journal article" date="2013" name="Genome Announc.">
        <title>Draft Genome Sequence of an Alphaproteobacterium, Caenispirillum salinarum AK4(T), Isolated from a Solar Saltern.</title>
        <authorList>
            <person name="Khatri I."/>
            <person name="Singh A."/>
            <person name="Korpole S."/>
            <person name="Pinnaka A.K."/>
            <person name="Subramanian S."/>
        </authorList>
    </citation>
    <scope>NUCLEOTIDE SEQUENCE [LARGE SCALE GENOMIC DNA]</scope>
    <source>
        <strain evidence="5 6">AK4</strain>
    </source>
</reference>
<name>K9GQL9_9PROT</name>
<dbReference type="PRINTS" id="PR00032">
    <property type="entry name" value="HTHARAC"/>
</dbReference>
<evidence type="ECO:0000313" key="6">
    <source>
        <dbReference type="Proteomes" id="UP000009881"/>
    </source>
</evidence>
<keyword evidence="6" id="KW-1185">Reference proteome</keyword>
<dbReference type="EMBL" id="ANHY01000021">
    <property type="protein sequence ID" value="EKV27029.1"/>
    <property type="molecule type" value="Genomic_DNA"/>
</dbReference>
<dbReference type="PANTHER" id="PTHR43130:SF3">
    <property type="entry name" value="HTH-TYPE TRANSCRIPTIONAL REGULATOR RV1931C"/>
    <property type="match status" value="1"/>
</dbReference>
<dbReference type="GO" id="GO:0003700">
    <property type="term" value="F:DNA-binding transcription factor activity"/>
    <property type="evidence" value="ECO:0007669"/>
    <property type="project" value="InterPro"/>
</dbReference>
<dbReference type="STRING" id="1238182.C882_1958"/>
<evidence type="ECO:0000256" key="2">
    <source>
        <dbReference type="ARBA" id="ARBA00023125"/>
    </source>
</evidence>
<sequence>MFGKPASQEPQDLWFFLAPSFSMMAFASAVEPLRAANRMAGRTLYTWRTLTASGSPAVASNGLHVLPDGSPLTPAPIPAAIFVCAGMGVENYRERPVFAWLRRMAGQGTPIGGLCTGPLILARAGLLDGYRCTLHWETVEPFVEEFPDLAVTATLFEIDRDRFTCSGGTAALDMMLHLIALDHSRDLAMQAAEVLMHTLLRPADDPQRMALRYRTNIRDAKVLAAIAAMESHLELPLTTEAIAAHVKLSPRQLERLFQSRLGTTPSRYYQDLRLKRARQLLGQTSMSVTEVAHACGFCSASHFARSYRARFGRAPRAERPDQSAPR</sequence>